<dbReference type="InterPro" id="IPR050121">
    <property type="entry name" value="Cytochrome_P450_monoxygenase"/>
</dbReference>
<keyword evidence="6 8" id="KW-0408">Iron</keyword>
<comment type="similarity">
    <text evidence="3">Belongs to the cytochrome P450 family.</text>
</comment>
<evidence type="ECO:0000313" key="10">
    <source>
        <dbReference type="EMBL" id="KAJ8474124.1"/>
    </source>
</evidence>
<evidence type="ECO:0000313" key="11">
    <source>
        <dbReference type="Proteomes" id="UP001215151"/>
    </source>
</evidence>
<dbReference type="GO" id="GO:0004497">
    <property type="term" value="F:monooxygenase activity"/>
    <property type="evidence" value="ECO:0007669"/>
    <property type="project" value="UniProtKB-KW"/>
</dbReference>
<keyword evidence="11" id="KW-1185">Reference proteome</keyword>
<evidence type="ECO:0000256" key="5">
    <source>
        <dbReference type="ARBA" id="ARBA00023002"/>
    </source>
</evidence>
<keyword evidence="4 8" id="KW-0479">Metal-binding</keyword>
<evidence type="ECO:0000256" key="8">
    <source>
        <dbReference type="PIRSR" id="PIRSR602401-1"/>
    </source>
</evidence>
<evidence type="ECO:0000256" key="7">
    <source>
        <dbReference type="ARBA" id="ARBA00023033"/>
    </source>
</evidence>
<dbReference type="Pfam" id="PF00067">
    <property type="entry name" value="p450"/>
    <property type="match status" value="1"/>
</dbReference>
<dbReference type="InterPro" id="IPR036396">
    <property type="entry name" value="Cyt_P450_sf"/>
</dbReference>
<dbReference type="GO" id="GO:0005506">
    <property type="term" value="F:iron ion binding"/>
    <property type="evidence" value="ECO:0007669"/>
    <property type="project" value="InterPro"/>
</dbReference>
<organism evidence="10 11">
    <name type="scientific">Trametes cubensis</name>
    <dbReference type="NCBI Taxonomy" id="1111947"/>
    <lineage>
        <taxon>Eukaryota</taxon>
        <taxon>Fungi</taxon>
        <taxon>Dikarya</taxon>
        <taxon>Basidiomycota</taxon>
        <taxon>Agaricomycotina</taxon>
        <taxon>Agaricomycetes</taxon>
        <taxon>Polyporales</taxon>
        <taxon>Polyporaceae</taxon>
        <taxon>Trametes</taxon>
    </lineage>
</organism>
<dbReference type="GO" id="GO:0020037">
    <property type="term" value="F:heme binding"/>
    <property type="evidence" value="ECO:0007669"/>
    <property type="project" value="InterPro"/>
</dbReference>
<keyword evidence="9" id="KW-0472">Membrane</keyword>
<keyword evidence="9" id="KW-1133">Transmembrane helix</keyword>
<dbReference type="PRINTS" id="PR00463">
    <property type="entry name" value="EP450I"/>
</dbReference>
<dbReference type="PANTHER" id="PTHR24305">
    <property type="entry name" value="CYTOCHROME P450"/>
    <property type="match status" value="1"/>
</dbReference>
<keyword evidence="9" id="KW-0812">Transmembrane</keyword>
<evidence type="ECO:0000256" key="9">
    <source>
        <dbReference type="SAM" id="Phobius"/>
    </source>
</evidence>
<feature type="transmembrane region" description="Helical" evidence="9">
    <location>
        <begin position="58"/>
        <end position="79"/>
    </location>
</feature>
<dbReference type="AlphaFoldDB" id="A0AAD7X7G3"/>
<dbReference type="PRINTS" id="PR00385">
    <property type="entry name" value="P450"/>
</dbReference>
<keyword evidence="8" id="KW-0349">Heme</keyword>
<keyword evidence="7" id="KW-0503">Monooxygenase</keyword>
<dbReference type="InterPro" id="IPR002401">
    <property type="entry name" value="Cyt_P450_E_grp-I"/>
</dbReference>
<dbReference type="PANTHER" id="PTHR24305:SF187">
    <property type="entry name" value="P450, PUTATIVE (EUROFUNG)-RELATED"/>
    <property type="match status" value="1"/>
</dbReference>
<reference evidence="10" key="1">
    <citation type="submission" date="2022-11" db="EMBL/GenBank/DDBJ databases">
        <title>Genome Sequence of Cubamyces cubensis.</title>
        <authorList>
            <person name="Buettner E."/>
        </authorList>
    </citation>
    <scope>NUCLEOTIDE SEQUENCE</scope>
    <source>
        <strain evidence="10">MPL-01</strain>
    </source>
</reference>
<dbReference type="GO" id="GO:0016705">
    <property type="term" value="F:oxidoreductase activity, acting on paired donors, with incorporation or reduction of molecular oxygen"/>
    <property type="evidence" value="ECO:0007669"/>
    <property type="project" value="InterPro"/>
</dbReference>
<feature type="transmembrane region" description="Helical" evidence="9">
    <location>
        <begin position="7"/>
        <end position="25"/>
    </location>
</feature>
<feature type="transmembrane region" description="Helical" evidence="9">
    <location>
        <begin position="31"/>
        <end position="51"/>
    </location>
</feature>
<name>A0AAD7X7G3_9APHY</name>
<evidence type="ECO:0008006" key="12">
    <source>
        <dbReference type="Google" id="ProtNLM"/>
    </source>
</evidence>
<evidence type="ECO:0000256" key="6">
    <source>
        <dbReference type="ARBA" id="ARBA00023004"/>
    </source>
</evidence>
<dbReference type="InterPro" id="IPR001128">
    <property type="entry name" value="Cyt_P450"/>
</dbReference>
<evidence type="ECO:0000256" key="3">
    <source>
        <dbReference type="ARBA" id="ARBA00010617"/>
    </source>
</evidence>
<comment type="caution">
    <text evidence="10">The sequence shown here is derived from an EMBL/GenBank/DDBJ whole genome shotgun (WGS) entry which is preliminary data.</text>
</comment>
<comment type="pathway">
    <text evidence="2">Secondary metabolite biosynthesis.</text>
</comment>
<dbReference type="Gene3D" id="1.10.630.10">
    <property type="entry name" value="Cytochrome P450"/>
    <property type="match status" value="1"/>
</dbReference>
<gene>
    <name evidence="10" type="ORF">ONZ51_g7422</name>
</gene>
<dbReference type="SUPFAM" id="SSF48264">
    <property type="entry name" value="Cytochrome P450"/>
    <property type="match status" value="1"/>
</dbReference>
<accession>A0AAD7X7G3</accession>
<dbReference type="EMBL" id="JAPEVG010000198">
    <property type="protein sequence ID" value="KAJ8474124.1"/>
    <property type="molecule type" value="Genomic_DNA"/>
</dbReference>
<proteinExistence type="inferred from homology"/>
<sequence length="573" mass="64240">MDPRLSTARALLAVCGLGLLTHQLFKRFETYSIPTHILLLLFPPLIGFSLLRHTMPSLQAALISVVTIFGTMLVSIAAYRLSPFHPLAQYSGPLGCKLSKFWMAILSFSGRQHIYIQNLHKRYGDVLGMVVGPNELSFRDPSVLNAMYGPGGLPRGPRRLLTATDLPLVGIMDPQMHAERRKPWNRAFSAAAIKEYEALIASRATQLIQVLEKQNGEVVIGRFFNYFTFGAAAGLELMCLMRGGFGGGSELLRDGDQNNIWHIMEAGWPMATFLSHVPYLGPYCGHLPSAARTVERLLSYSREHTLQRMKRGSERKDIFHYLNNEDQPDKPSPPLKRLLDEGVLAIVAGSDTTSSALTSLAFLLVAHPPVLKRLQEEIDQYYPPGEDPCNAKHYRDMHYLTAVIHETLRLYPPVPSGMHRMVPHHGPGVMLGSYYVPAGTSMFLTPWTLQRDSRNFSPFTEDFWPERWLVAAGRLPFSDALSKAPIANAQLEATSEMAFVHNDGAFIPFSHGPANCVGKQLAMQEMRTVVCALLQKFDMWAREGWDVREYDRGFNDYFITTRPEVPVVLSVRT</sequence>
<dbReference type="Proteomes" id="UP001215151">
    <property type="component" value="Unassembled WGS sequence"/>
</dbReference>
<evidence type="ECO:0000256" key="1">
    <source>
        <dbReference type="ARBA" id="ARBA00001971"/>
    </source>
</evidence>
<comment type="cofactor">
    <cofactor evidence="1 8">
        <name>heme</name>
        <dbReference type="ChEBI" id="CHEBI:30413"/>
    </cofactor>
</comment>
<keyword evidence="5" id="KW-0560">Oxidoreductase</keyword>
<feature type="binding site" description="axial binding residue" evidence="8">
    <location>
        <position position="516"/>
    </location>
    <ligand>
        <name>heme</name>
        <dbReference type="ChEBI" id="CHEBI:30413"/>
    </ligand>
    <ligandPart>
        <name>Fe</name>
        <dbReference type="ChEBI" id="CHEBI:18248"/>
    </ligandPart>
</feature>
<protein>
    <recommendedName>
        <fullName evidence="12">High nitrogen upregulated cytochrome P450 monooxygenase 2</fullName>
    </recommendedName>
</protein>
<evidence type="ECO:0000256" key="4">
    <source>
        <dbReference type="ARBA" id="ARBA00022723"/>
    </source>
</evidence>
<evidence type="ECO:0000256" key="2">
    <source>
        <dbReference type="ARBA" id="ARBA00005179"/>
    </source>
</evidence>